<dbReference type="InterPro" id="IPR053156">
    <property type="entry name" value="T6SS_TssM-like"/>
</dbReference>
<evidence type="ECO:0000259" key="1">
    <source>
        <dbReference type="Pfam" id="PF06744"/>
    </source>
</evidence>
<feature type="domain" description="IcmF-related" evidence="2">
    <location>
        <begin position="490"/>
        <end position="839"/>
    </location>
</feature>
<dbReference type="InterPro" id="IPR009612">
    <property type="entry name" value="IcmF-rel"/>
</dbReference>
<dbReference type="InterPro" id="IPR017731">
    <property type="entry name" value="TssM1-like"/>
</dbReference>
<dbReference type="PANTHER" id="PTHR36153">
    <property type="entry name" value="INNER MEMBRANE PROTEIN-RELATED"/>
    <property type="match status" value="1"/>
</dbReference>
<dbReference type="AlphaFoldDB" id="A0A2S5T5Z2"/>
<keyword evidence="6" id="KW-1185">Reference proteome</keyword>
<dbReference type="Proteomes" id="UP000239406">
    <property type="component" value="Unassembled WGS sequence"/>
</dbReference>
<dbReference type="InterPro" id="IPR010623">
    <property type="entry name" value="IcmF_C"/>
</dbReference>
<evidence type="ECO:0000259" key="3">
    <source>
        <dbReference type="Pfam" id="PF14331"/>
    </source>
</evidence>
<dbReference type="PANTHER" id="PTHR36153:SF1">
    <property type="entry name" value="TYPE VI SECRETION SYSTEM COMPONENT TSSM1"/>
    <property type="match status" value="1"/>
</dbReference>
<feature type="domain" description="Type VI secretion system component TssM1 N-terminal" evidence="3">
    <location>
        <begin position="187"/>
        <end position="442"/>
    </location>
</feature>
<evidence type="ECO:0000259" key="2">
    <source>
        <dbReference type="Pfam" id="PF06761"/>
    </source>
</evidence>
<dbReference type="EMBL" id="PSNY01000006">
    <property type="protein sequence ID" value="PPE70401.1"/>
    <property type="molecule type" value="Genomic_DNA"/>
</dbReference>
<evidence type="ECO:0000313" key="5">
    <source>
        <dbReference type="EMBL" id="PPE70401.1"/>
    </source>
</evidence>
<feature type="domain" description="Type VI secretion system component TssM1 helical" evidence="4">
    <location>
        <begin position="995"/>
        <end position="1081"/>
    </location>
</feature>
<proteinExistence type="predicted"/>
<dbReference type="SUPFAM" id="SSF52540">
    <property type="entry name" value="P-loop containing nucleoside triphosphate hydrolases"/>
    <property type="match status" value="1"/>
</dbReference>
<dbReference type="Pfam" id="PF21070">
    <property type="entry name" value="IcmF_helical"/>
    <property type="match status" value="1"/>
</dbReference>
<name>A0A2S5T5Z2_9BURK</name>
<gene>
    <name evidence="5" type="primary">icmF</name>
    <name evidence="5" type="ORF">C1702_06895</name>
</gene>
<accession>A0A2S5T5Z2</accession>
<comment type="caution">
    <text evidence="5">The sequence shown here is derived from an EMBL/GenBank/DDBJ whole genome shotgun (WGS) entry which is preliminary data.</text>
</comment>
<evidence type="ECO:0000313" key="6">
    <source>
        <dbReference type="Proteomes" id="UP000239406"/>
    </source>
</evidence>
<sequence length="1264" mass="140310">MQRLRDLLLDPRTLGLIGLAALAAVVLLGARTLELALYWAFAALGLALLAWLVVRFVQRQRARRAAQALEHALRDQADQAVKAAPARQRGEVEALRRRMLEAVRTIKTSRLGQTSGTAALYELPWYIAIGNPAAGKSSAIVRSGLQFPFADNGSAIIQGIGGTRHCDWFFTTEGILLDTAGRYAVHEEDREEWHGFLALLKKHRPKAPINGIVIAASIAELSGSRPELAIQLARQLRQRVQELTERLEVHAPVYVVFTKADLISGFVEFFEDRDRAERDRVWGATLPYDADGKVDAVAAFERHFDELYEGLKAGSIARLSLHRGERLPPGVLTFPLEFASLKPVLRTFVATLFEDNPYQFRPIFRGFYFTSAVQQGTASSRSSERVAQRFGLQLHDATTAAVYSDSGFFLKDLFSRVIFADRQLVRQYTSRRKLHWRYAAFFGCATALGLALSAWAWSYIGNRQLVDHVRADLEQVVRLQADRTDLQSRLEALDVLRDRLAQLQAYRSNRPWSLSLGLYQGEHIEAQLRREFFAGIRDLLLQPVARSIESYLAKVNANADQLVPLPADQVPAPGPVTVAARAEAPTPYTAASASNVTDAYNALKTYVMLADRRRAEPGHLSDQFARFWRGWLEMNRGAMPREQMIRSAENLIAFTITQLADPEFPQVPNNLALLDQTRDTLRRVVRGMPARERVYAEIKARAATRFAPVTVARIVGEQDQEIVAGSHAIPGTFTRAAWDGYVKDAIREAAHKELQSDDWVLKSTLHDDLTLEGSPEQIQEALVTMYKTEYVREWQRFMQGISVREFGSFDVAVARMNRLGDPAVSPIGRLMQTLHEETSWDNPSLLNERLERTQRGFVAWFKQTLLRQAPPRVQVEVDLQAGRAEIPMGPIGKEFAGLARLMAPRDNTPPLMRQYLDALGKVRSRFNRMKQQGDTGPSSRELMQQTLAGGDSELAEALRLVDEQMLVGMSDTAKATLRPLLVRPLMQAYAAIIPPAEGELNRVWHAQVYEPFQRTLAGKYPFSRDARIEATPADIAKIFGPEGAIAKFSEQTLGPLVTRRGDTLTPRTWADMGVRLRPEFTLQFASWVAPLAGASAPAGSTAAAEPQTVFQLLPQPAPGLTEYTVEIDGQLMRYRNTAASWTHFVWPAAQGTPGVRITGVRFDGRTVEFINFPGRFGLEKMVHSAEKRKLPNGLHELRWTQGDLSVAVQLRIISTPASSPAAPTHHTASGAALRGAVLPSVIAGDPPAAPAASRPASSIVSTAS</sequence>
<dbReference type="Pfam" id="PF14331">
    <property type="entry name" value="IcmF-related_N"/>
    <property type="match status" value="1"/>
</dbReference>
<evidence type="ECO:0000259" key="4">
    <source>
        <dbReference type="Pfam" id="PF21070"/>
    </source>
</evidence>
<reference evidence="5 6" key="1">
    <citation type="submission" date="2018-02" db="EMBL/GenBank/DDBJ databases">
        <title>Reclassifiation of [Polyangium] brachysporum DSM 7029 as Guopingzhaonella breviflexa gen. nov., sp. nov., a member of the family Comamonadaceae.</title>
        <authorList>
            <person name="Tang B."/>
        </authorList>
    </citation>
    <scope>NUCLEOTIDE SEQUENCE [LARGE SCALE GENOMIC DNA]</scope>
    <source>
        <strain evidence="5 6">DSM 15344</strain>
    </source>
</reference>
<dbReference type="Pfam" id="PF06761">
    <property type="entry name" value="IcmF-related"/>
    <property type="match status" value="1"/>
</dbReference>
<dbReference type="InterPro" id="IPR027417">
    <property type="entry name" value="P-loop_NTPase"/>
</dbReference>
<dbReference type="InterPro" id="IPR048677">
    <property type="entry name" value="TssM1_hel"/>
</dbReference>
<dbReference type="NCBIfam" id="TIGR03348">
    <property type="entry name" value="VI_IcmF"/>
    <property type="match status" value="1"/>
</dbReference>
<protein>
    <submittedName>
        <fullName evidence="5">Type VI secretion system membrane subunit TssM</fullName>
    </submittedName>
</protein>
<organism evidence="5 6">
    <name type="scientific">Caldimonas thermodepolymerans</name>
    <dbReference type="NCBI Taxonomy" id="215580"/>
    <lineage>
        <taxon>Bacteria</taxon>
        <taxon>Pseudomonadati</taxon>
        <taxon>Pseudomonadota</taxon>
        <taxon>Betaproteobacteria</taxon>
        <taxon>Burkholderiales</taxon>
        <taxon>Sphaerotilaceae</taxon>
        <taxon>Caldimonas</taxon>
    </lineage>
</organism>
<feature type="domain" description="Type VI secretion system IcmF C-terminal" evidence="1">
    <location>
        <begin position="1110"/>
        <end position="1212"/>
    </location>
</feature>
<dbReference type="RefSeq" id="WP_104356952.1">
    <property type="nucleotide sequence ID" value="NZ_CP064338.1"/>
</dbReference>
<dbReference type="Pfam" id="PF06744">
    <property type="entry name" value="IcmF_C"/>
    <property type="match status" value="1"/>
</dbReference>
<dbReference type="InterPro" id="IPR025743">
    <property type="entry name" value="TssM1_N"/>
</dbReference>